<dbReference type="InterPro" id="IPR052998">
    <property type="entry name" value="Hetero-Diels-Alderase-like"/>
</dbReference>
<protein>
    <recommendedName>
        <fullName evidence="4">SMP-30/Gluconolactonase/LRE-like region domain-containing protein</fullName>
    </recommendedName>
</protein>
<evidence type="ECO:0000256" key="1">
    <source>
        <dbReference type="SAM" id="SignalP"/>
    </source>
</evidence>
<dbReference type="InterPro" id="IPR011042">
    <property type="entry name" value="6-blade_b-propeller_TolB-like"/>
</dbReference>
<accession>A0AA38WXR8</accession>
<feature type="signal peptide" evidence="1">
    <location>
        <begin position="1"/>
        <end position="22"/>
    </location>
</feature>
<evidence type="ECO:0008006" key="4">
    <source>
        <dbReference type="Google" id="ProtNLM"/>
    </source>
</evidence>
<sequence>MKVLQSLLIAFATNVFRATVSARPTLEAPLYELQTVHQFANLTWIENIGIRANGQILATDVGSSRLFLVDPNNTTQASPPVIHQFLRGTTISGLVEVEDDVFYTIGSLESNVYNFTFAKNTTKIWQIDLREYSVTGNTTVSEILALPKVDVGNGLTLLSKQDGTILIADSEGGLVWILNVHTGEYSIAIDHPFLKPIPSAHPPFGVNGLKVIGSDLYFSNTNKGLLGKFPISLKKASPTGQPTLVSNNTPAADDFAVGPDGSVWLTENVRNTLVRVSPNGNITTIAGGVNSTALVGPVAAKFGRGRWDKHVLYVSTDGLLLDAKGNALSTAGKIVAVDTSACEI</sequence>
<dbReference type="PANTHER" id="PTHR42060">
    <property type="entry name" value="NHL REPEAT-CONTAINING PROTEIN-RELATED"/>
    <property type="match status" value="1"/>
</dbReference>
<organism evidence="2 3">
    <name type="scientific">Cladophialophora chaetospira</name>
    <dbReference type="NCBI Taxonomy" id="386627"/>
    <lineage>
        <taxon>Eukaryota</taxon>
        <taxon>Fungi</taxon>
        <taxon>Dikarya</taxon>
        <taxon>Ascomycota</taxon>
        <taxon>Pezizomycotina</taxon>
        <taxon>Eurotiomycetes</taxon>
        <taxon>Chaetothyriomycetidae</taxon>
        <taxon>Chaetothyriales</taxon>
        <taxon>Herpotrichiellaceae</taxon>
        <taxon>Cladophialophora</taxon>
    </lineage>
</organism>
<dbReference type="AlphaFoldDB" id="A0AA38WXR8"/>
<reference evidence="2" key="1">
    <citation type="submission" date="2022-10" db="EMBL/GenBank/DDBJ databases">
        <title>Culturing micro-colonial fungi from biological soil crusts in the Mojave desert and describing Neophaeococcomyces mojavensis, and introducing the new genera and species Taxawa tesnikishii.</title>
        <authorList>
            <person name="Kurbessoian T."/>
            <person name="Stajich J.E."/>
        </authorList>
    </citation>
    <scope>NUCLEOTIDE SEQUENCE</scope>
    <source>
        <strain evidence="2">TK_41</strain>
    </source>
</reference>
<comment type="caution">
    <text evidence="2">The sequence shown here is derived from an EMBL/GenBank/DDBJ whole genome shotgun (WGS) entry which is preliminary data.</text>
</comment>
<dbReference type="EMBL" id="JAPDRK010000023">
    <property type="protein sequence ID" value="KAJ9603083.1"/>
    <property type="molecule type" value="Genomic_DNA"/>
</dbReference>
<keyword evidence="1" id="KW-0732">Signal</keyword>
<dbReference type="PANTHER" id="PTHR42060:SF1">
    <property type="entry name" value="NHL REPEAT-CONTAINING PROTEIN"/>
    <property type="match status" value="1"/>
</dbReference>
<name>A0AA38WXR8_9EURO</name>
<proteinExistence type="predicted"/>
<feature type="chain" id="PRO_5041403755" description="SMP-30/Gluconolactonase/LRE-like region domain-containing protein" evidence="1">
    <location>
        <begin position="23"/>
        <end position="344"/>
    </location>
</feature>
<dbReference type="Gene3D" id="2.120.10.30">
    <property type="entry name" value="TolB, C-terminal domain"/>
    <property type="match status" value="1"/>
</dbReference>
<dbReference type="Proteomes" id="UP001172673">
    <property type="component" value="Unassembled WGS sequence"/>
</dbReference>
<evidence type="ECO:0000313" key="2">
    <source>
        <dbReference type="EMBL" id="KAJ9603083.1"/>
    </source>
</evidence>
<evidence type="ECO:0000313" key="3">
    <source>
        <dbReference type="Proteomes" id="UP001172673"/>
    </source>
</evidence>
<keyword evidence="3" id="KW-1185">Reference proteome</keyword>
<dbReference type="SUPFAM" id="SSF63829">
    <property type="entry name" value="Calcium-dependent phosphotriesterase"/>
    <property type="match status" value="1"/>
</dbReference>
<gene>
    <name evidence="2" type="ORF">H2200_012378</name>
</gene>